<proteinExistence type="predicted"/>
<evidence type="ECO:0000313" key="3">
    <source>
        <dbReference type="EMBL" id="VYU51927.1"/>
    </source>
</evidence>
<accession>A0A6N3FHW2</accession>
<name>A0A6N3FHW2_9FIRM</name>
<dbReference type="EMBL" id="CACRUH010000058">
    <property type="protein sequence ID" value="VYU51927.1"/>
    <property type="molecule type" value="Genomic_DNA"/>
</dbReference>
<dbReference type="PROSITE" id="PS51257">
    <property type="entry name" value="PROKAR_LIPOPROTEIN"/>
    <property type="match status" value="1"/>
</dbReference>
<dbReference type="SUPFAM" id="SSF159501">
    <property type="entry name" value="EreA/ChaN-like"/>
    <property type="match status" value="1"/>
</dbReference>
<feature type="compositionally biased region" description="Polar residues" evidence="1">
    <location>
        <begin position="55"/>
        <end position="85"/>
    </location>
</feature>
<evidence type="ECO:0000256" key="1">
    <source>
        <dbReference type="SAM" id="MobiDB-lite"/>
    </source>
</evidence>
<feature type="compositionally biased region" description="Low complexity" evidence="1">
    <location>
        <begin position="35"/>
        <end position="54"/>
    </location>
</feature>
<gene>
    <name evidence="3" type="ORF">CHLFYP18_01293</name>
</gene>
<feature type="signal peptide" evidence="2">
    <location>
        <begin position="1"/>
        <end position="36"/>
    </location>
</feature>
<dbReference type="RefSeq" id="WP_156833213.1">
    <property type="nucleotide sequence ID" value="NZ_CACRUH010000058.1"/>
</dbReference>
<evidence type="ECO:0008006" key="4">
    <source>
        <dbReference type="Google" id="ProtNLM"/>
    </source>
</evidence>
<protein>
    <recommendedName>
        <fullName evidence="4">Haem-binding uptake Tiki superfamily ChaN domain-containing protein</fullName>
    </recommendedName>
</protein>
<dbReference type="AlphaFoldDB" id="A0A6N3FHW2"/>
<feature type="region of interest" description="Disordered" evidence="1">
    <location>
        <begin position="35"/>
        <end position="85"/>
    </location>
</feature>
<feature type="chain" id="PRO_5026966814" description="Haem-binding uptake Tiki superfamily ChaN domain-containing protein" evidence="2">
    <location>
        <begin position="37"/>
        <end position="407"/>
    </location>
</feature>
<evidence type="ECO:0000256" key="2">
    <source>
        <dbReference type="SAM" id="SignalP"/>
    </source>
</evidence>
<sequence length="407" mass="46063">MHFRRIMKKTGVLTFLALTLTLALGLTACSKSQAGAADSSSQTSTQQSPASDTAGQQTAASDTTEPQTEALSAENSSSGSDVDSTAPSAGQIYLFGEEHGVEKILNKEVEIWNDYYHNQNMRHLFVELPYYTAEYLNLWMKSDSDEILDAIYDDWDGSAAHNPYIRPFYKAIKEKCPETIFHGTDVGHQYFSTGERYLAYLKENGQENSEQYQFTQKVIEQGKYYYDHSDDVYRENMMVENFIQEYDKLNNIDIMGIYGGAHTNPESLDNTGTIPCMANQLKEHYGDVIHSENLVLAVKDDIPVRTDKLTVNGKEYEASYFGKQDLAGFKDYLSREFWRLDNAYDDFKGCALTGEQLPYGNYPMRIETGQVFVIDYTKTDGSVTRQYYRSDGNQWNGSPSTQGITVE</sequence>
<keyword evidence="2" id="KW-0732">Signal</keyword>
<reference evidence="3" key="1">
    <citation type="submission" date="2019-11" db="EMBL/GenBank/DDBJ databases">
        <authorList>
            <person name="Feng L."/>
        </authorList>
    </citation>
    <scope>NUCLEOTIDE SEQUENCE</scope>
    <source>
        <strain evidence="3">ChathewayiLFYP18</strain>
    </source>
</reference>
<organism evidence="3">
    <name type="scientific">Hungatella hathewayi</name>
    <dbReference type="NCBI Taxonomy" id="154046"/>
    <lineage>
        <taxon>Bacteria</taxon>
        <taxon>Bacillati</taxon>
        <taxon>Bacillota</taxon>
        <taxon>Clostridia</taxon>
        <taxon>Lachnospirales</taxon>
        <taxon>Lachnospiraceae</taxon>
        <taxon>Hungatella</taxon>
    </lineage>
</organism>